<feature type="domain" description="CREG-like beta-barrel" evidence="2">
    <location>
        <begin position="36"/>
        <end position="205"/>
    </location>
</feature>
<dbReference type="EMBL" id="ML119673">
    <property type="protein sequence ID" value="RPA82167.1"/>
    <property type="molecule type" value="Genomic_DNA"/>
</dbReference>
<keyword evidence="4" id="KW-1185">Reference proteome</keyword>
<dbReference type="InterPro" id="IPR012349">
    <property type="entry name" value="Split_barrel_FMN-bd"/>
</dbReference>
<dbReference type="Pfam" id="PF13883">
    <property type="entry name" value="CREG_beta-barrel"/>
    <property type="match status" value="1"/>
</dbReference>
<accession>A0A3N4I9M1</accession>
<sequence>MVQITTLLPLLASLLAVSAAPVSHDSASLDAESTLPTIRESALTARKILFASNTAHFATVYPSDPNARGVPAGAHGKPTVWPHLIADCSEDGTPSVIVFPIAATWRNAKADNGSIAVSVEAEDWTVEKGRVALLGKVVEYDFQSEAEEDEIRECFVAKNPDAKWWLPKKGKNGVHSSRFGKVEVESVQWVGGFGGVARIGELPLDVYKGIERKEVDAEVKQEQTHRFTIQTGRDAL</sequence>
<gene>
    <name evidence="3" type="ORF">BJ508DRAFT_414234</name>
</gene>
<evidence type="ECO:0000259" key="2">
    <source>
        <dbReference type="Pfam" id="PF13883"/>
    </source>
</evidence>
<evidence type="ECO:0000313" key="3">
    <source>
        <dbReference type="EMBL" id="RPA82167.1"/>
    </source>
</evidence>
<organism evidence="3 4">
    <name type="scientific">Ascobolus immersus RN42</name>
    <dbReference type="NCBI Taxonomy" id="1160509"/>
    <lineage>
        <taxon>Eukaryota</taxon>
        <taxon>Fungi</taxon>
        <taxon>Dikarya</taxon>
        <taxon>Ascomycota</taxon>
        <taxon>Pezizomycotina</taxon>
        <taxon>Pezizomycetes</taxon>
        <taxon>Pezizales</taxon>
        <taxon>Ascobolaceae</taxon>
        <taxon>Ascobolus</taxon>
    </lineage>
</organism>
<feature type="signal peptide" evidence="1">
    <location>
        <begin position="1"/>
        <end position="19"/>
    </location>
</feature>
<reference evidence="3 4" key="1">
    <citation type="journal article" date="2018" name="Nat. Ecol. Evol.">
        <title>Pezizomycetes genomes reveal the molecular basis of ectomycorrhizal truffle lifestyle.</title>
        <authorList>
            <person name="Murat C."/>
            <person name="Payen T."/>
            <person name="Noel B."/>
            <person name="Kuo A."/>
            <person name="Morin E."/>
            <person name="Chen J."/>
            <person name="Kohler A."/>
            <person name="Krizsan K."/>
            <person name="Balestrini R."/>
            <person name="Da Silva C."/>
            <person name="Montanini B."/>
            <person name="Hainaut M."/>
            <person name="Levati E."/>
            <person name="Barry K.W."/>
            <person name="Belfiori B."/>
            <person name="Cichocki N."/>
            <person name="Clum A."/>
            <person name="Dockter R.B."/>
            <person name="Fauchery L."/>
            <person name="Guy J."/>
            <person name="Iotti M."/>
            <person name="Le Tacon F."/>
            <person name="Lindquist E.A."/>
            <person name="Lipzen A."/>
            <person name="Malagnac F."/>
            <person name="Mello A."/>
            <person name="Molinier V."/>
            <person name="Miyauchi S."/>
            <person name="Poulain J."/>
            <person name="Riccioni C."/>
            <person name="Rubini A."/>
            <person name="Sitrit Y."/>
            <person name="Splivallo R."/>
            <person name="Traeger S."/>
            <person name="Wang M."/>
            <person name="Zifcakova L."/>
            <person name="Wipf D."/>
            <person name="Zambonelli A."/>
            <person name="Paolocci F."/>
            <person name="Nowrousian M."/>
            <person name="Ottonello S."/>
            <person name="Baldrian P."/>
            <person name="Spatafora J.W."/>
            <person name="Henrissat B."/>
            <person name="Nagy L.G."/>
            <person name="Aury J.M."/>
            <person name="Wincker P."/>
            <person name="Grigoriev I.V."/>
            <person name="Bonfante P."/>
            <person name="Martin F.M."/>
        </authorList>
    </citation>
    <scope>NUCLEOTIDE SEQUENCE [LARGE SCALE GENOMIC DNA]</scope>
    <source>
        <strain evidence="3 4">RN42</strain>
    </source>
</reference>
<feature type="chain" id="PRO_5018196418" description="CREG-like beta-barrel domain-containing protein" evidence="1">
    <location>
        <begin position="20"/>
        <end position="236"/>
    </location>
</feature>
<evidence type="ECO:0000313" key="4">
    <source>
        <dbReference type="Proteomes" id="UP000275078"/>
    </source>
</evidence>
<dbReference type="InterPro" id="IPR055343">
    <property type="entry name" value="CREG_beta-barrel"/>
</dbReference>
<dbReference type="Gene3D" id="2.30.110.10">
    <property type="entry name" value="Electron Transport, Fmn-binding Protein, Chain A"/>
    <property type="match status" value="1"/>
</dbReference>
<keyword evidence="1" id="KW-0732">Signal</keyword>
<name>A0A3N4I9M1_ASCIM</name>
<dbReference type="OrthoDB" id="2138282at2759"/>
<dbReference type="SUPFAM" id="SSF50475">
    <property type="entry name" value="FMN-binding split barrel"/>
    <property type="match status" value="1"/>
</dbReference>
<dbReference type="AlphaFoldDB" id="A0A3N4I9M1"/>
<evidence type="ECO:0000256" key="1">
    <source>
        <dbReference type="SAM" id="SignalP"/>
    </source>
</evidence>
<dbReference type="Proteomes" id="UP000275078">
    <property type="component" value="Unassembled WGS sequence"/>
</dbReference>
<dbReference type="PANTHER" id="PTHR37273">
    <property type="entry name" value="CHROMOSOME 8, WHOLE GENOME SHOTGUN SEQUENCE"/>
    <property type="match status" value="1"/>
</dbReference>
<dbReference type="PANTHER" id="PTHR37273:SF1">
    <property type="entry name" value="ADL397C-AP"/>
    <property type="match status" value="1"/>
</dbReference>
<protein>
    <recommendedName>
        <fullName evidence="2">CREG-like beta-barrel domain-containing protein</fullName>
    </recommendedName>
</protein>
<proteinExistence type="predicted"/>
<dbReference type="STRING" id="1160509.A0A3N4I9M1"/>